<feature type="repeat" description="TPR" evidence="1">
    <location>
        <begin position="255"/>
        <end position="288"/>
    </location>
</feature>
<dbReference type="Proteomes" id="UP000311008">
    <property type="component" value="Chromosome"/>
</dbReference>
<dbReference type="GO" id="GO:0004252">
    <property type="term" value="F:serine-type endopeptidase activity"/>
    <property type="evidence" value="ECO:0007669"/>
    <property type="project" value="InterPro"/>
</dbReference>
<feature type="chain" id="PRO_5023132083" evidence="2">
    <location>
        <begin position="19"/>
        <end position="338"/>
    </location>
</feature>
<keyword evidence="2" id="KW-0732">Signal</keyword>
<dbReference type="KEGG" id="mmec:FIU01_05075"/>
<dbReference type="InterPro" id="IPR028301">
    <property type="entry name" value="V8_his_AS"/>
</dbReference>
<keyword evidence="4" id="KW-1185">Reference proteome</keyword>
<dbReference type="PROSITE" id="PS00672">
    <property type="entry name" value="V8_HIS"/>
    <property type="match status" value="1"/>
</dbReference>
<dbReference type="Gene3D" id="1.25.40.10">
    <property type="entry name" value="Tetratricopeptide repeat domain"/>
    <property type="match status" value="1"/>
</dbReference>
<dbReference type="AlphaFoldDB" id="A0A5B8CRM3"/>
<keyword evidence="3" id="KW-0378">Hydrolase</keyword>
<keyword evidence="1" id="KW-0802">TPR repeat</keyword>
<organism evidence="3 4">
    <name type="scientific">Methylophilus medardicus</name>
    <dbReference type="NCBI Taxonomy" id="2588534"/>
    <lineage>
        <taxon>Bacteria</taxon>
        <taxon>Pseudomonadati</taxon>
        <taxon>Pseudomonadota</taxon>
        <taxon>Betaproteobacteria</taxon>
        <taxon>Nitrosomonadales</taxon>
        <taxon>Methylophilaceae</taxon>
        <taxon>Methylophilus</taxon>
    </lineage>
</organism>
<evidence type="ECO:0000313" key="4">
    <source>
        <dbReference type="Proteomes" id="UP000311008"/>
    </source>
</evidence>
<dbReference type="Pfam" id="PF13365">
    <property type="entry name" value="Trypsin_2"/>
    <property type="match status" value="1"/>
</dbReference>
<evidence type="ECO:0000313" key="3">
    <source>
        <dbReference type="EMBL" id="QDC43954.1"/>
    </source>
</evidence>
<dbReference type="InterPro" id="IPR019734">
    <property type="entry name" value="TPR_rpt"/>
</dbReference>
<dbReference type="SMART" id="SM00028">
    <property type="entry name" value="TPR"/>
    <property type="match status" value="2"/>
</dbReference>
<dbReference type="RefSeq" id="WP_140003295.1">
    <property type="nucleotide sequence ID" value="NZ_CP040946.1"/>
</dbReference>
<evidence type="ECO:0000256" key="2">
    <source>
        <dbReference type="SAM" id="SignalP"/>
    </source>
</evidence>
<dbReference type="PANTHER" id="PTHR43019">
    <property type="entry name" value="SERINE ENDOPROTEASE DEGS"/>
    <property type="match status" value="1"/>
</dbReference>
<accession>A0A5B8CRM3</accession>
<dbReference type="SUPFAM" id="SSF48452">
    <property type="entry name" value="TPR-like"/>
    <property type="match status" value="1"/>
</dbReference>
<dbReference type="InterPro" id="IPR001940">
    <property type="entry name" value="Peptidase_S1C"/>
</dbReference>
<dbReference type="InterPro" id="IPR009003">
    <property type="entry name" value="Peptidase_S1_PA"/>
</dbReference>
<protein>
    <submittedName>
        <fullName evidence="3">Serine protease</fullName>
    </submittedName>
</protein>
<feature type="signal peptide" evidence="2">
    <location>
        <begin position="1"/>
        <end position="18"/>
    </location>
</feature>
<dbReference type="EMBL" id="CP040946">
    <property type="protein sequence ID" value="QDC43954.1"/>
    <property type="molecule type" value="Genomic_DNA"/>
</dbReference>
<proteinExistence type="predicted"/>
<dbReference type="SUPFAM" id="SSF50494">
    <property type="entry name" value="Trypsin-like serine proteases"/>
    <property type="match status" value="1"/>
</dbReference>
<dbReference type="GO" id="GO:0006508">
    <property type="term" value="P:proteolysis"/>
    <property type="evidence" value="ECO:0007669"/>
    <property type="project" value="UniProtKB-KW"/>
</dbReference>
<dbReference type="PRINTS" id="PR00834">
    <property type="entry name" value="PROTEASES2C"/>
</dbReference>
<reference evidence="4" key="1">
    <citation type="journal article" date="2019" name="ISME J.">
        <title>Evolution in action: habitat transition from sediment to the pelagial leads to genome streamlining in Methylophilaceae.</title>
        <authorList>
            <person name="Salcher M."/>
            <person name="Schaefle D."/>
            <person name="Kaspar M."/>
            <person name="Neuenschwander S.M."/>
            <person name="Ghai R."/>
        </authorList>
    </citation>
    <scope>NUCLEOTIDE SEQUENCE [LARGE SCALE GENOMIC DNA]</scope>
    <source>
        <strain evidence="4">MMS-M-51</strain>
    </source>
</reference>
<dbReference type="Gene3D" id="2.40.10.10">
    <property type="entry name" value="Trypsin-like serine proteases"/>
    <property type="match status" value="2"/>
</dbReference>
<dbReference type="InterPro" id="IPR011990">
    <property type="entry name" value="TPR-like_helical_dom_sf"/>
</dbReference>
<gene>
    <name evidence="3" type="ORF">FIU01_05075</name>
</gene>
<keyword evidence="3" id="KW-0645">Protease</keyword>
<sequence length="338" mass="37158">MKYLLLAYLLISSAVANAYNQQALVEAYFSVVMIRGYNLDGGMAYGSGVVVGDNTVVTNCHVLRATKQPWVSRGEDSYPITEVRADAWHDLCMVTTHNMPFKPVLRGHSGDLARGQEITAIGHSNGVPAPITSVGEIQGLYPTPGGNMIRSSAKFLMGASGSGLFDMEGRLVGINTFKTAGSGGSVHFALPVEWLDTLEKMPASTEFPVRGKALWEEDEDKKPFYMRAAVPESRQDWPALQKVSQLWTVQDPNSADAWFSLGLALLSLKQLEPAASAFDKAVNLDKQFIEAWFRRGDVAQQQGDQKMVQQIETQLQQIDPTLVPIYQAYLGCDQHCQK</sequence>
<dbReference type="PANTHER" id="PTHR43019:SF23">
    <property type="entry name" value="PROTEASE DO-LIKE 5, CHLOROPLASTIC"/>
    <property type="match status" value="1"/>
</dbReference>
<evidence type="ECO:0000256" key="1">
    <source>
        <dbReference type="PROSITE-ProRule" id="PRU00339"/>
    </source>
</evidence>
<dbReference type="PROSITE" id="PS50005">
    <property type="entry name" value="TPR"/>
    <property type="match status" value="1"/>
</dbReference>
<dbReference type="OrthoDB" id="8559597at2"/>
<name>A0A5B8CRM3_9PROT</name>
<dbReference type="Pfam" id="PF13181">
    <property type="entry name" value="TPR_8"/>
    <property type="match status" value="1"/>
</dbReference>
<dbReference type="InterPro" id="IPR043504">
    <property type="entry name" value="Peptidase_S1_PA_chymotrypsin"/>
</dbReference>